<dbReference type="NCBIfam" id="TIGR01430">
    <property type="entry name" value="aden_deam"/>
    <property type="match status" value="1"/>
</dbReference>
<dbReference type="InterPro" id="IPR006330">
    <property type="entry name" value="Ado/ade_deaminase"/>
</dbReference>
<dbReference type="SUPFAM" id="SSF51556">
    <property type="entry name" value="Metallo-dependent hydrolases"/>
    <property type="match status" value="1"/>
</dbReference>
<proteinExistence type="predicted"/>
<dbReference type="InterPro" id="IPR001365">
    <property type="entry name" value="A_deaminase_dom"/>
</dbReference>
<gene>
    <name evidence="5" type="ORF">Micbo1qcDRAFT_121743</name>
</gene>
<dbReference type="PANTHER" id="PTHR43114">
    <property type="entry name" value="ADENINE DEAMINASE"/>
    <property type="match status" value="1"/>
</dbReference>
<dbReference type="GO" id="GO:0006146">
    <property type="term" value="P:adenine catabolic process"/>
    <property type="evidence" value="ECO:0007669"/>
    <property type="project" value="TreeGrafter"/>
</dbReference>
<dbReference type="InParanoid" id="A0A136IWT3"/>
<evidence type="ECO:0000256" key="3">
    <source>
        <dbReference type="ARBA" id="ARBA00022801"/>
    </source>
</evidence>
<dbReference type="GO" id="GO:0000034">
    <property type="term" value="F:adenine deaminase activity"/>
    <property type="evidence" value="ECO:0007669"/>
    <property type="project" value="TreeGrafter"/>
</dbReference>
<dbReference type="Pfam" id="PF00962">
    <property type="entry name" value="A_deaminase"/>
    <property type="match status" value="1"/>
</dbReference>
<dbReference type="OrthoDB" id="272271at2759"/>
<evidence type="ECO:0000313" key="5">
    <source>
        <dbReference type="EMBL" id="KXJ89470.1"/>
    </source>
</evidence>
<dbReference type="Gene3D" id="3.20.20.140">
    <property type="entry name" value="Metal-dependent hydrolases"/>
    <property type="match status" value="1"/>
</dbReference>
<dbReference type="EMBL" id="KQ964255">
    <property type="protein sequence ID" value="KXJ89470.1"/>
    <property type="molecule type" value="Genomic_DNA"/>
</dbReference>
<dbReference type="AlphaFoldDB" id="A0A136IWT3"/>
<accession>A0A136IWT3</accession>
<keyword evidence="6" id="KW-1185">Reference proteome</keyword>
<dbReference type="InterPro" id="IPR032466">
    <property type="entry name" value="Metal_Hydrolase"/>
</dbReference>
<feature type="domain" description="Adenosine deaminase" evidence="4">
    <location>
        <begin position="17"/>
        <end position="343"/>
    </location>
</feature>
<dbReference type="GO" id="GO:0046872">
    <property type="term" value="F:metal ion binding"/>
    <property type="evidence" value="ECO:0007669"/>
    <property type="project" value="UniProtKB-KW"/>
</dbReference>
<dbReference type="Proteomes" id="UP000070501">
    <property type="component" value="Unassembled WGS sequence"/>
</dbReference>
<evidence type="ECO:0000256" key="2">
    <source>
        <dbReference type="ARBA" id="ARBA00022723"/>
    </source>
</evidence>
<dbReference type="GO" id="GO:0043103">
    <property type="term" value="P:hypoxanthine salvage"/>
    <property type="evidence" value="ECO:0007669"/>
    <property type="project" value="TreeGrafter"/>
</dbReference>
<protein>
    <recommendedName>
        <fullName evidence="4">Adenosine deaminase domain-containing protein</fullName>
    </recommendedName>
</protein>
<keyword evidence="2" id="KW-0479">Metal-binding</keyword>
<sequence>MRAALLAGSDDFIAQIPKIELHVHIEGTLTPDLRWRLARRNGIPVRLAPPAKHPRELKSAADIPATFFEAYYSGCDVLRTRADFYDLAYEHFQRAAGMNVRYCEVFFDPQSHTARGVAWDDVMGGLRAARDRAASELGVRVAYIMCFLRDSPVSAAVEHYQQALAYRDMIIGFGLDSNETGHPPSLFDEVFAQARRDGFRITAHCDVGQRDTHANIRHVAGALGGRGADRVDHGLNAADQAELMGLVKERDVGLTICPWAYLRRWTYRETAERLRVLLREGVKFSISSDSPAYMDDSWVLHNLLLAKRMGGMSDEQVLAMMKTAVEMSWASAAVKAELVHELDGFWSVGRMAL</sequence>
<comment type="cofactor">
    <cofactor evidence="1">
        <name>Zn(2+)</name>
        <dbReference type="ChEBI" id="CHEBI:29105"/>
    </cofactor>
</comment>
<evidence type="ECO:0000259" key="4">
    <source>
        <dbReference type="Pfam" id="PF00962"/>
    </source>
</evidence>
<dbReference type="GO" id="GO:0005829">
    <property type="term" value="C:cytosol"/>
    <property type="evidence" value="ECO:0007669"/>
    <property type="project" value="TreeGrafter"/>
</dbReference>
<evidence type="ECO:0000313" key="6">
    <source>
        <dbReference type="Proteomes" id="UP000070501"/>
    </source>
</evidence>
<evidence type="ECO:0000256" key="1">
    <source>
        <dbReference type="ARBA" id="ARBA00001947"/>
    </source>
</evidence>
<organism evidence="5 6">
    <name type="scientific">Microdochium bolleyi</name>
    <dbReference type="NCBI Taxonomy" id="196109"/>
    <lineage>
        <taxon>Eukaryota</taxon>
        <taxon>Fungi</taxon>
        <taxon>Dikarya</taxon>
        <taxon>Ascomycota</taxon>
        <taxon>Pezizomycotina</taxon>
        <taxon>Sordariomycetes</taxon>
        <taxon>Xylariomycetidae</taxon>
        <taxon>Xylariales</taxon>
        <taxon>Microdochiaceae</taxon>
        <taxon>Microdochium</taxon>
    </lineage>
</organism>
<dbReference type="STRING" id="196109.A0A136IWT3"/>
<reference evidence="6" key="1">
    <citation type="submission" date="2016-02" db="EMBL/GenBank/DDBJ databases">
        <title>Draft genome sequence of Microdochium bolleyi, a fungal endophyte of beachgrass.</title>
        <authorList>
            <consortium name="DOE Joint Genome Institute"/>
            <person name="David A.S."/>
            <person name="May G."/>
            <person name="Haridas S."/>
            <person name="Lim J."/>
            <person name="Wang M."/>
            <person name="Labutti K."/>
            <person name="Lipzen A."/>
            <person name="Barry K."/>
            <person name="Grigoriev I.V."/>
        </authorList>
    </citation>
    <scope>NUCLEOTIDE SEQUENCE [LARGE SCALE GENOMIC DNA]</scope>
    <source>
        <strain evidence="6">J235TASD1</strain>
    </source>
</reference>
<keyword evidence="3" id="KW-0378">Hydrolase</keyword>
<dbReference type="FunCoup" id="A0A136IWT3">
    <property type="interactions" value="574"/>
</dbReference>
<dbReference type="PANTHER" id="PTHR43114:SF7">
    <property type="entry name" value="ADENOSINE DEAMINASE DOMAIN-CONTAINING PROTEIN"/>
    <property type="match status" value="1"/>
</dbReference>
<name>A0A136IWT3_9PEZI</name>